<gene>
    <name evidence="1" type="ORF">NDN08_004559</name>
</gene>
<dbReference type="EMBL" id="JAMWBK010000007">
    <property type="protein sequence ID" value="KAJ8903452.1"/>
    <property type="molecule type" value="Genomic_DNA"/>
</dbReference>
<keyword evidence="2" id="KW-1185">Reference proteome</keyword>
<accession>A0AAV8UQ66</accession>
<comment type="caution">
    <text evidence="1">The sequence shown here is derived from an EMBL/GenBank/DDBJ whole genome shotgun (WGS) entry which is preliminary data.</text>
</comment>
<dbReference type="AlphaFoldDB" id="A0AAV8UQ66"/>
<organism evidence="1 2">
    <name type="scientific">Rhodosorus marinus</name>
    <dbReference type="NCBI Taxonomy" id="101924"/>
    <lineage>
        <taxon>Eukaryota</taxon>
        <taxon>Rhodophyta</taxon>
        <taxon>Stylonematophyceae</taxon>
        <taxon>Stylonematales</taxon>
        <taxon>Stylonemataceae</taxon>
        <taxon>Rhodosorus</taxon>
    </lineage>
</organism>
<sequence>MHEGIQSTMIVQQPIQSFLSGREGGGGFDFKIPGIASASFHKTSSGLCVEFLRSETERSANLANLASQRGLPMGLKIIGSPAARKSREHPRVQRDTHSNFTGAILRFKRQPWTCKNPQQTLACPVKAVVIGQSSNESKVLW</sequence>
<evidence type="ECO:0000313" key="1">
    <source>
        <dbReference type="EMBL" id="KAJ8903452.1"/>
    </source>
</evidence>
<name>A0AAV8UQ66_9RHOD</name>
<dbReference type="Proteomes" id="UP001157974">
    <property type="component" value="Unassembled WGS sequence"/>
</dbReference>
<reference evidence="1 2" key="1">
    <citation type="journal article" date="2023" name="Nat. Commun.">
        <title>Origin of minicircular mitochondrial genomes in red algae.</title>
        <authorList>
            <person name="Lee Y."/>
            <person name="Cho C.H."/>
            <person name="Lee Y.M."/>
            <person name="Park S.I."/>
            <person name="Yang J.H."/>
            <person name="West J.A."/>
            <person name="Bhattacharya D."/>
            <person name="Yoon H.S."/>
        </authorList>
    </citation>
    <scope>NUCLEOTIDE SEQUENCE [LARGE SCALE GENOMIC DNA]</scope>
    <source>
        <strain evidence="1 2">CCMP1338</strain>
        <tissue evidence="1">Whole cell</tissue>
    </source>
</reference>
<evidence type="ECO:0000313" key="2">
    <source>
        <dbReference type="Proteomes" id="UP001157974"/>
    </source>
</evidence>
<protein>
    <submittedName>
        <fullName evidence="1">Uncharacterized protein</fullName>
    </submittedName>
</protein>
<proteinExistence type="predicted"/>